<gene>
    <name evidence="2" type="ORF">OM075_01530</name>
</gene>
<feature type="domain" description="SiaC family regulatory phosphoprotein" evidence="1">
    <location>
        <begin position="6"/>
        <end position="123"/>
    </location>
</feature>
<sequence>MEVINIQGTDDTPNVILDKDNNKFEISGRSLPEDVNMFYEPIMNWIDGYSEAPNEKTEFNFKLEYFNTASSKIILDILLKFEEIVENGNDVTIKWHYHEEEEDMLEAGEEYADIVEIPFEYEAYTD</sequence>
<protein>
    <submittedName>
        <fullName evidence="2">DUF1987 domain-containing protein</fullName>
    </submittedName>
</protein>
<name>A0AAE3M1R5_9BACT</name>
<accession>A0AAE3M1R5</accession>
<proteinExistence type="predicted"/>
<dbReference type="Proteomes" id="UP001209229">
    <property type="component" value="Unassembled WGS sequence"/>
</dbReference>
<keyword evidence="3" id="KW-1185">Reference proteome</keyword>
<comment type="caution">
    <text evidence="2">The sequence shown here is derived from an EMBL/GenBank/DDBJ whole genome shotgun (WGS) entry which is preliminary data.</text>
</comment>
<organism evidence="2 3">
    <name type="scientific">Plebeiibacterium sediminum</name>
    <dbReference type="NCBI Taxonomy" id="2992112"/>
    <lineage>
        <taxon>Bacteria</taxon>
        <taxon>Pseudomonadati</taxon>
        <taxon>Bacteroidota</taxon>
        <taxon>Bacteroidia</taxon>
        <taxon>Marinilabiliales</taxon>
        <taxon>Marinilabiliaceae</taxon>
        <taxon>Plebeiibacterium</taxon>
    </lineage>
</organism>
<dbReference type="EMBL" id="JAPDPJ010000001">
    <property type="protein sequence ID" value="MCW3785124.1"/>
    <property type="molecule type" value="Genomic_DNA"/>
</dbReference>
<dbReference type="Pfam" id="PF09345">
    <property type="entry name" value="SiaC"/>
    <property type="match status" value="1"/>
</dbReference>
<dbReference type="RefSeq" id="WP_301188695.1">
    <property type="nucleotide sequence ID" value="NZ_JAPDPJ010000001.1"/>
</dbReference>
<evidence type="ECO:0000313" key="2">
    <source>
        <dbReference type="EMBL" id="MCW3785124.1"/>
    </source>
</evidence>
<dbReference type="InterPro" id="IPR018530">
    <property type="entry name" value="SiaC"/>
</dbReference>
<evidence type="ECO:0000313" key="3">
    <source>
        <dbReference type="Proteomes" id="UP001209229"/>
    </source>
</evidence>
<dbReference type="AlphaFoldDB" id="A0AAE3M1R5"/>
<evidence type="ECO:0000259" key="1">
    <source>
        <dbReference type="Pfam" id="PF09345"/>
    </source>
</evidence>
<reference evidence="2" key="1">
    <citation type="submission" date="2022-10" db="EMBL/GenBank/DDBJ databases">
        <authorList>
            <person name="Yu W.X."/>
        </authorList>
    </citation>
    <scope>NUCLEOTIDE SEQUENCE</scope>
    <source>
        <strain evidence="2">AAT</strain>
    </source>
</reference>